<dbReference type="AlphaFoldDB" id="A0ABD1UB85"/>
<gene>
    <name evidence="1" type="ORF">Fot_26204</name>
</gene>
<organism evidence="1 2">
    <name type="scientific">Forsythia ovata</name>
    <dbReference type="NCBI Taxonomy" id="205694"/>
    <lineage>
        <taxon>Eukaryota</taxon>
        <taxon>Viridiplantae</taxon>
        <taxon>Streptophyta</taxon>
        <taxon>Embryophyta</taxon>
        <taxon>Tracheophyta</taxon>
        <taxon>Spermatophyta</taxon>
        <taxon>Magnoliopsida</taxon>
        <taxon>eudicotyledons</taxon>
        <taxon>Gunneridae</taxon>
        <taxon>Pentapetalae</taxon>
        <taxon>asterids</taxon>
        <taxon>lamiids</taxon>
        <taxon>Lamiales</taxon>
        <taxon>Oleaceae</taxon>
        <taxon>Forsythieae</taxon>
        <taxon>Forsythia</taxon>
    </lineage>
</organism>
<protein>
    <submittedName>
        <fullName evidence="1">Uncharacterized protein</fullName>
    </submittedName>
</protein>
<evidence type="ECO:0000313" key="2">
    <source>
        <dbReference type="Proteomes" id="UP001604277"/>
    </source>
</evidence>
<accession>A0ABD1UB85</accession>
<dbReference type="EMBL" id="JBFOLJ010000007">
    <property type="protein sequence ID" value="KAL2522281.1"/>
    <property type="molecule type" value="Genomic_DNA"/>
</dbReference>
<comment type="caution">
    <text evidence="1">The sequence shown here is derived from an EMBL/GenBank/DDBJ whole genome shotgun (WGS) entry which is preliminary data.</text>
</comment>
<proteinExistence type="predicted"/>
<evidence type="ECO:0000313" key="1">
    <source>
        <dbReference type="EMBL" id="KAL2522281.1"/>
    </source>
</evidence>
<name>A0ABD1UB85_9LAMI</name>
<dbReference type="Proteomes" id="UP001604277">
    <property type="component" value="Unassembled WGS sequence"/>
</dbReference>
<sequence length="100" mass="11190">MVSGINYGEHDLWDTNYKTLLAFGKIDFLERGPGRMGQSHQVSYRGSSWLREAPAWNQLQTQSGSLTQIPQCPQPTCLDYISQDKRPGNGPHSNVIGLKN</sequence>
<reference evidence="2" key="1">
    <citation type="submission" date="2024-07" db="EMBL/GenBank/DDBJ databases">
        <title>Two chromosome-level genome assemblies of Korean endemic species Abeliophyllum distichum and Forsythia ovata (Oleaceae).</title>
        <authorList>
            <person name="Jang H."/>
        </authorList>
    </citation>
    <scope>NUCLEOTIDE SEQUENCE [LARGE SCALE GENOMIC DNA]</scope>
</reference>
<keyword evidence="2" id="KW-1185">Reference proteome</keyword>